<evidence type="ECO:0000313" key="3">
    <source>
        <dbReference type="Proteomes" id="UP000516369"/>
    </source>
</evidence>
<keyword evidence="1" id="KW-0472">Membrane</keyword>
<evidence type="ECO:0000313" key="2">
    <source>
        <dbReference type="EMBL" id="QNT68116.1"/>
    </source>
</evidence>
<dbReference type="RefSeq" id="WP_190261559.1">
    <property type="nucleotide sequence ID" value="NZ_CP053923.1"/>
</dbReference>
<accession>A0A7H1MXD0</accession>
<reference evidence="2 3" key="1">
    <citation type="submission" date="2020-05" db="EMBL/GenBank/DDBJ databases">
        <title>Complete closed genome sequence of Defluviicoccus vanus.</title>
        <authorList>
            <person name="Bessarab I."/>
            <person name="Arumugam K."/>
            <person name="Maszenan A.M."/>
            <person name="Seviour R.J."/>
            <person name="Williams R.B."/>
        </authorList>
    </citation>
    <scope>NUCLEOTIDE SEQUENCE [LARGE SCALE GENOMIC DNA]</scope>
    <source>
        <strain evidence="2 3">Ben 114</strain>
    </source>
</reference>
<dbReference type="EMBL" id="CP053923">
    <property type="protein sequence ID" value="QNT68116.1"/>
    <property type="molecule type" value="Genomic_DNA"/>
</dbReference>
<keyword evidence="1" id="KW-1133">Transmembrane helix</keyword>
<proteinExistence type="predicted"/>
<dbReference type="Proteomes" id="UP000516369">
    <property type="component" value="Chromosome"/>
</dbReference>
<protein>
    <submittedName>
        <fullName evidence="2">Uncharacterized protein</fullName>
    </submittedName>
</protein>
<keyword evidence="1" id="KW-0812">Transmembrane</keyword>
<keyword evidence="3" id="KW-1185">Reference proteome</keyword>
<feature type="transmembrane region" description="Helical" evidence="1">
    <location>
        <begin position="56"/>
        <end position="79"/>
    </location>
</feature>
<gene>
    <name evidence="2" type="ORF">HQ394_00520</name>
</gene>
<organism evidence="2 3">
    <name type="scientific">Defluviicoccus vanus</name>
    <dbReference type="NCBI Taxonomy" id="111831"/>
    <lineage>
        <taxon>Bacteria</taxon>
        <taxon>Pseudomonadati</taxon>
        <taxon>Pseudomonadota</taxon>
        <taxon>Alphaproteobacteria</taxon>
        <taxon>Rhodospirillales</taxon>
        <taxon>Rhodospirillaceae</taxon>
        <taxon>Defluviicoccus</taxon>
    </lineage>
</organism>
<name>A0A7H1MXD0_9PROT</name>
<sequence>MSAIQQKNVPESKASIGVTEAYLNNTFNCNPLACNYRPPRRDRSSRNGRGRDLRRIGLALCVASSAMTLASAVTLAVYLL</sequence>
<evidence type="ECO:0000256" key="1">
    <source>
        <dbReference type="SAM" id="Phobius"/>
    </source>
</evidence>
<dbReference type="KEGG" id="dvn:HQ394_00520"/>
<dbReference type="AlphaFoldDB" id="A0A7H1MXD0"/>